<dbReference type="KEGG" id="ftj:FTUN_8935"/>
<sequence>MSGARRWGLTQRNRFETPHVPGRGARDRIPGNFNNCRSIIPGSVLFFERSRSDDRARTRGACVPRQENFP</sequence>
<accession>A0A6M5Z7T1</accession>
<name>A0A6M5Z7T1_9BACT</name>
<evidence type="ECO:0000313" key="3">
    <source>
        <dbReference type="Proteomes" id="UP000503447"/>
    </source>
</evidence>
<dbReference type="Proteomes" id="UP000503447">
    <property type="component" value="Chromosome"/>
</dbReference>
<evidence type="ECO:0000313" key="2">
    <source>
        <dbReference type="EMBL" id="QJX01293.1"/>
    </source>
</evidence>
<reference evidence="3" key="1">
    <citation type="submission" date="2020-05" db="EMBL/GenBank/DDBJ databases">
        <title>Frigoriglobus tundricola gen. nov., sp. nov., a psychrotolerant cellulolytic planctomycete of the family Gemmataceae with two divergent copies of 16S rRNA gene.</title>
        <authorList>
            <person name="Kulichevskaya I.S."/>
            <person name="Ivanova A.A."/>
            <person name="Naumoff D.G."/>
            <person name="Beletsky A.V."/>
            <person name="Rijpstra W.I.C."/>
            <person name="Sinninghe Damste J.S."/>
            <person name="Mardanov A.V."/>
            <person name="Ravin N.V."/>
            <person name="Dedysh S.N."/>
        </authorList>
    </citation>
    <scope>NUCLEOTIDE SEQUENCE [LARGE SCALE GENOMIC DNA]</scope>
    <source>
        <strain evidence="3">PL17</strain>
    </source>
</reference>
<dbReference type="AlphaFoldDB" id="A0A6M5Z7T1"/>
<protein>
    <submittedName>
        <fullName evidence="2">Uncharacterized protein</fullName>
    </submittedName>
</protein>
<evidence type="ECO:0000256" key="1">
    <source>
        <dbReference type="SAM" id="MobiDB-lite"/>
    </source>
</evidence>
<proteinExistence type="predicted"/>
<dbReference type="EMBL" id="CP053452">
    <property type="protein sequence ID" value="QJX01293.1"/>
    <property type="molecule type" value="Genomic_DNA"/>
</dbReference>
<gene>
    <name evidence="2" type="ORF">FTUN_8935</name>
</gene>
<organism evidence="2 3">
    <name type="scientific">Frigoriglobus tundricola</name>
    <dbReference type="NCBI Taxonomy" id="2774151"/>
    <lineage>
        <taxon>Bacteria</taxon>
        <taxon>Pseudomonadati</taxon>
        <taxon>Planctomycetota</taxon>
        <taxon>Planctomycetia</taxon>
        <taxon>Gemmatales</taxon>
        <taxon>Gemmataceae</taxon>
        <taxon>Frigoriglobus</taxon>
    </lineage>
</organism>
<feature type="region of interest" description="Disordered" evidence="1">
    <location>
        <begin position="1"/>
        <end position="29"/>
    </location>
</feature>
<keyword evidence="3" id="KW-1185">Reference proteome</keyword>